<keyword evidence="2" id="KW-0732">Signal</keyword>
<dbReference type="Proteomes" id="UP000313359">
    <property type="component" value="Unassembled WGS sequence"/>
</dbReference>
<feature type="region of interest" description="Disordered" evidence="1">
    <location>
        <begin position="77"/>
        <end position="103"/>
    </location>
</feature>
<name>A0A5C2SG52_9APHY</name>
<evidence type="ECO:0000313" key="3">
    <source>
        <dbReference type="EMBL" id="RPD62763.1"/>
    </source>
</evidence>
<reference evidence="3" key="1">
    <citation type="journal article" date="2018" name="Genome Biol. Evol.">
        <title>Genomics and development of Lentinus tigrinus, a white-rot wood-decaying mushroom with dimorphic fruiting bodies.</title>
        <authorList>
            <person name="Wu B."/>
            <person name="Xu Z."/>
            <person name="Knudson A."/>
            <person name="Carlson A."/>
            <person name="Chen N."/>
            <person name="Kovaka S."/>
            <person name="LaButti K."/>
            <person name="Lipzen A."/>
            <person name="Pennachio C."/>
            <person name="Riley R."/>
            <person name="Schakwitz W."/>
            <person name="Umezawa K."/>
            <person name="Ohm R.A."/>
            <person name="Grigoriev I.V."/>
            <person name="Nagy L.G."/>
            <person name="Gibbons J."/>
            <person name="Hibbett D."/>
        </authorList>
    </citation>
    <scope>NUCLEOTIDE SEQUENCE [LARGE SCALE GENOMIC DNA]</scope>
    <source>
        <strain evidence="3">ALCF2SS1-6</strain>
    </source>
</reference>
<evidence type="ECO:0000313" key="4">
    <source>
        <dbReference type="Proteomes" id="UP000313359"/>
    </source>
</evidence>
<keyword evidence="4" id="KW-1185">Reference proteome</keyword>
<feature type="compositionally biased region" description="Polar residues" evidence="1">
    <location>
        <begin position="80"/>
        <end position="94"/>
    </location>
</feature>
<feature type="chain" id="PRO_5022677183" description="Secreted protein" evidence="2">
    <location>
        <begin position="17"/>
        <end position="103"/>
    </location>
</feature>
<dbReference type="AlphaFoldDB" id="A0A5C2SG52"/>
<proteinExistence type="predicted"/>
<sequence>MWLALALCTSVRYSRTCYLECSSGHDWVCPTHNVPASLAPNWLVSADVLLAPSRCSPCPGHDMGRPKCEIHSVGVRHHGSSNATGPASPSSCPSQWIHDFGAR</sequence>
<accession>A0A5C2SG52</accession>
<gene>
    <name evidence="3" type="ORF">L227DRAFT_436027</name>
</gene>
<evidence type="ECO:0000256" key="1">
    <source>
        <dbReference type="SAM" id="MobiDB-lite"/>
    </source>
</evidence>
<evidence type="ECO:0008006" key="5">
    <source>
        <dbReference type="Google" id="ProtNLM"/>
    </source>
</evidence>
<protein>
    <recommendedName>
        <fullName evidence="5">Secreted protein</fullName>
    </recommendedName>
</protein>
<organism evidence="3 4">
    <name type="scientific">Lentinus tigrinus ALCF2SS1-6</name>
    <dbReference type="NCBI Taxonomy" id="1328759"/>
    <lineage>
        <taxon>Eukaryota</taxon>
        <taxon>Fungi</taxon>
        <taxon>Dikarya</taxon>
        <taxon>Basidiomycota</taxon>
        <taxon>Agaricomycotina</taxon>
        <taxon>Agaricomycetes</taxon>
        <taxon>Polyporales</taxon>
        <taxon>Polyporaceae</taxon>
        <taxon>Lentinus</taxon>
    </lineage>
</organism>
<evidence type="ECO:0000256" key="2">
    <source>
        <dbReference type="SAM" id="SignalP"/>
    </source>
</evidence>
<feature type="signal peptide" evidence="2">
    <location>
        <begin position="1"/>
        <end position="16"/>
    </location>
</feature>
<dbReference type="EMBL" id="ML122258">
    <property type="protein sequence ID" value="RPD62763.1"/>
    <property type="molecule type" value="Genomic_DNA"/>
</dbReference>